<comment type="caution">
    <text evidence="1">The sequence shown here is derived from an EMBL/GenBank/DDBJ whole genome shotgun (WGS) entry which is preliminary data.</text>
</comment>
<evidence type="ECO:0008006" key="3">
    <source>
        <dbReference type="Google" id="ProtNLM"/>
    </source>
</evidence>
<proteinExistence type="predicted"/>
<evidence type="ECO:0000313" key="1">
    <source>
        <dbReference type="EMBL" id="KAF7126613.1"/>
    </source>
</evidence>
<dbReference type="EMBL" id="WJXA01000011">
    <property type="protein sequence ID" value="KAF7126613.1"/>
    <property type="molecule type" value="Genomic_DNA"/>
</dbReference>
<dbReference type="CDD" id="cd03801">
    <property type="entry name" value="GT4_PimA-like"/>
    <property type="match status" value="1"/>
</dbReference>
<gene>
    <name evidence="1" type="ORF">RHSIM_Rhsim11G0041700</name>
</gene>
<dbReference type="PANTHER" id="PTHR46686:SF5">
    <property type="entry name" value="GLYCOSYLTRANSFERASE"/>
    <property type="match status" value="1"/>
</dbReference>
<keyword evidence="2" id="KW-1185">Reference proteome</keyword>
<dbReference type="SUPFAM" id="SSF53756">
    <property type="entry name" value="UDP-Glycosyltransferase/glycogen phosphorylase"/>
    <property type="match status" value="1"/>
</dbReference>
<dbReference type="Gene3D" id="3.40.50.2000">
    <property type="entry name" value="Glycogen Phosphorylase B"/>
    <property type="match status" value="2"/>
</dbReference>
<organism evidence="1 2">
    <name type="scientific">Rhododendron simsii</name>
    <name type="common">Sims's rhododendron</name>
    <dbReference type="NCBI Taxonomy" id="118357"/>
    <lineage>
        <taxon>Eukaryota</taxon>
        <taxon>Viridiplantae</taxon>
        <taxon>Streptophyta</taxon>
        <taxon>Embryophyta</taxon>
        <taxon>Tracheophyta</taxon>
        <taxon>Spermatophyta</taxon>
        <taxon>Magnoliopsida</taxon>
        <taxon>eudicotyledons</taxon>
        <taxon>Gunneridae</taxon>
        <taxon>Pentapetalae</taxon>
        <taxon>asterids</taxon>
        <taxon>Ericales</taxon>
        <taxon>Ericaceae</taxon>
        <taxon>Ericoideae</taxon>
        <taxon>Rhodoreae</taxon>
        <taxon>Rhododendron</taxon>
    </lineage>
</organism>
<dbReference type="PANTHER" id="PTHR46686">
    <property type="entry name" value="GLYCOSYLTRANSFERASE"/>
    <property type="match status" value="1"/>
</dbReference>
<accession>A0A834G9I3</accession>
<dbReference type="AlphaFoldDB" id="A0A834G9I3"/>
<reference evidence="1" key="1">
    <citation type="submission" date="2019-11" db="EMBL/GenBank/DDBJ databases">
        <authorList>
            <person name="Liu Y."/>
            <person name="Hou J."/>
            <person name="Li T.-Q."/>
            <person name="Guan C.-H."/>
            <person name="Wu X."/>
            <person name="Wu H.-Z."/>
            <person name="Ling F."/>
            <person name="Zhang R."/>
            <person name="Shi X.-G."/>
            <person name="Ren J.-P."/>
            <person name="Chen E.-F."/>
            <person name="Sun J.-M."/>
        </authorList>
    </citation>
    <scope>NUCLEOTIDE SEQUENCE</scope>
    <source>
        <strain evidence="1">Adult_tree_wgs_1</strain>
        <tissue evidence="1">Leaves</tissue>
    </source>
</reference>
<evidence type="ECO:0000313" key="2">
    <source>
        <dbReference type="Proteomes" id="UP000626092"/>
    </source>
</evidence>
<dbReference type="Pfam" id="PF13692">
    <property type="entry name" value="Glyco_trans_1_4"/>
    <property type="match status" value="1"/>
</dbReference>
<name>A0A834G9I3_RHOSS</name>
<protein>
    <recommendedName>
        <fullName evidence="3">Glycosyl transferase family 1 domain-containing protein</fullName>
    </recommendedName>
</protein>
<dbReference type="OrthoDB" id="734129at2759"/>
<sequence>MFNHSLQGVIPKVISEIRFFNNYQHHIAISDSCGEMLRDVYQIPNERVHIIINGINDKEFGVDSRLGNEFRTRIGIPSNASLVLGVAGRLVKDKGHLLLFEAFSMVQEKHSDVYLVVAGSGPWEDRYRKLGPQVIVLGSMKPPELRAFYNGIDIFLNPTLRPQGLDLTLMEAMMSGKPLMASRFPTIKGTIMVDDEFGFMFAPNVESLVATLEVAIAEGSKRMSRRGKASEAFAASMFTAGKMALAYERLFVCIKNETYCIYR</sequence>
<dbReference type="Proteomes" id="UP000626092">
    <property type="component" value="Unassembled WGS sequence"/>
</dbReference>